<comment type="caution">
    <text evidence="1">The sequence shown here is derived from an EMBL/GenBank/DDBJ whole genome shotgun (WGS) entry which is preliminary data.</text>
</comment>
<dbReference type="EMBL" id="POUA01000086">
    <property type="protein sequence ID" value="PZG47460.1"/>
    <property type="molecule type" value="Genomic_DNA"/>
</dbReference>
<protein>
    <recommendedName>
        <fullName evidence="3">DNA-binding protein</fullName>
    </recommendedName>
</protein>
<keyword evidence="2" id="KW-1185">Reference proteome</keyword>
<reference evidence="1 2" key="1">
    <citation type="submission" date="2018-01" db="EMBL/GenBank/DDBJ databases">
        <title>Draft genome sequence of Sphaerisporangium sp. 7K107.</title>
        <authorList>
            <person name="Sahin N."/>
            <person name="Saygin H."/>
            <person name="Ay H."/>
        </authorList>
    </citation>
    <scope>NUCLEOTIDE SEQUENCE [LARGE SCALE GENOMIC DNA]</scope>
    <source>
        <strain evidence="1 2">7K107</strain>
    </source>
</reference>
<accession>A0A2W2HBA0</accession>
<evidence type="ECO:0000313" key="2">
    <source>
        <dbReference type="Proteomes" id="UP000248544"/>
    </source>
</evidence>
<gene>
    <name evidence="1" type="ORF">C1I98_13395</name>
</gene>
<dbReference type="Proteomes" id="UP000248544">
    <property type="component" value="Unassembled WGS sequence"/>
</dbReference>
<evidence type="ECO:0000313" key="1">
    <source>
        <dbReference type="EMBL" id="PZG47460.1"/>
    </source>
</evidence>
<name>A0A2W2HBA0_9ACTN</name>
<dbReference type="AlphaFoldDB" id="A0A2W2HBA0"/>
<organism evidence="1 2">
    <name type="scientific">Spongiactinospora gelatinilytica</name>
    <dbReference type="NCBI Taxonomy" id="2666298"/>
    <lineage>
        <taxon>Bacteria</taxon>
        <taxon>Bacillati</taxon>
        <taxon>Actinomycetota</taxon>
        <taxon>Actinomycetes</taxon>
        <taxon>Streptosporangiales</taxon>
        <taxon>Streptosporangiaceae</taxon>
        <taxon>Spongiactinospora</taxon>
    </lineage>
</organism>
<proteinExistence type="predicted"/>
<sequence length="173" mass="18828">MRAVWSVRIDADTGADYSEALDAHLRERLAARHPAAGAAYAAGRQVTDRVSIQLSIDGSTVRQAIDAALREVTAALREVGVSARAVRVEALPEEELDEELRQMPPELMGVREIAELLGVTRQRADQLVRREDFPQPLQTLAAGAIWPGAAVRSWAATWERKGGRPKAAKAVSE</sequence>
<evidence type="ECO:0008006" key="3">
    <source>
        <dbReference type="Google" id="ProtNLM"/>
    </source>
</evidence>